<evidence type="ECO:0000313" key="2">
    <source>
        <dbReference type="Proteomes" id="UP000190092"/>
    </source>
</evidence>
<accession>A0A1T4MZY5</accession>
<dbReference type="RefSeq" id="WP_139373830.1">
    <property type="nucleotide sequence ID" value="NZ_FUWJ01000002.1"/>
</dbReference>
<dbReference type="Proteomes" id="UP000190092">
    <property type="component" value="Unassembled WGS sequence"/>
</dbReference>
<protein>
    <submittedName>
        <fullName evidence="1">Uncharacterized protein</fullName>
    </submittedName>
</protein>
<evidence type="ECO:0000313" key="1">
    <source>
        <dbReference type="EMBL" id="SJZ72451.1"/>
    </source>
</evidence>
<dbReference type="OrthoDB" id="9813146at2"/>
<keyword evidence="2" id="KW-1185">Reference proteome</keyword>
<dbReference type="AlphaFoldDB" id="A0A1T4MZY5"/>
<organism evidence="1 2">
    <name type="scientific">Enhydrobacter aerosaccus</name>
    <dbReference type="NCBI Taxonomy" id="225324"/>
    <lineage>
        <taxon>Bacteria</taxon>
        <taxon>Pseudomonadati</taxon>
        <taxon>Pseudomonadota</taxon>
        <taxon>Alphaproteobacteria</taxon>
        <taxon>Hyphomicrobiales</taxon>
        <taxon>Enhydrobacter</taxon>
    </lineage>
</organism>
<name>A0A1T4MZY5_9HYPH</name>
<gene>
    <name evidence="1" type="ORF">SAMN02745126_02043</name>
</gene>
<sequence>MFPRMGGRPCHRLLAMALVAVASLVTWTCSVESGGRALARDLADMVSSGTERRSWGNGVGFESEWKLDEHYKKHGAEFGNITKLDYLHQAQLLRDTAVGGPVIQAVRRDGVTTRFDRQTGAFVAFNRDGTIRTFFKPNDGERYFRRQAERGTE</sequence>
<dbReference type="EMBL" id="FUWJ01000002">
    <property type="protein sequence ID" value="SJZ72451.1"/>
    <property type="molecule type" value="Genomic_DNA"/>
</dbReference>
<proteinExistence type="predicted"/>
<dbReference type="STRING" id="225324.SAMN02745126_02043"/>
<reference evidence="2" key="1">
    <citation type="submission" date="2017-02" db="EMBL/GenBank/DDBJ databases">
        <authorList>
            <person name="Varghese N."/>
            <person name="Submissions S."/>
        </authorList>
    </citation>
    <scope>NUCLEOTIDE SEQUENCE [LARGE SCALE GENOMIC DNA]</scope>
    <source>
        <strain evidence="2">ATCC 27094</strain>
    </source>
</reference>